<name>A0A7X9FQT2_9DELT</name>
<sequence length="193" mass="21069">LSSYKNAAGKIESKEWDLKTEAAADAAAVLQTQLINIAQRAAKVPETKFSSDPKVLRGDRGEYTKRNPKWGQLDKFLMSKDAEKIGFVNIKGECRGQTTEQMTRMRVGVPAPAKPFSYLSNHPKFTEDGQAETIAIETSTTGSIPPSSSLSEDKQKIDFPSHRRLIPVIIPTIDLFFKGCPIGCDGGGLIPST</sequence>
<feature type="non-terminal residue" evidence="1">
    <location>
        <position position="1"/>
    </location>
</feature>
<accession>A0A7X9FQT2</accession>
<organism evidence="1 2">
    <name type="scientific">SAR324 cluster bacterium</name>
    <dbReference type="NCBI Taxonomy" id="2024889"/>
    <lineage>
        <taxon>Bacteria</taxon>
        <taxon>Deltaproteobacteria</taxon>
        <taxon>SAR324 cluster</taxon>
    </lineage>
</organism>
<dbReference type="AlphaFoldDB" id="A0A7X9FQT2"/>
<gene>
    <name evidence="1" type="ORF">GYA55_03250</name>
</gene>
<protein>
    <submittedName>
        <fullName evidence="1">Uncharacterized protein</fullName>
    </submittedName>
</protein>
<evidence type="ECO:0000313" key="1">
    <source>
        <dbReference type="EMBL" id="NMC62163.1"/>
    </source>
</evidence>
<dbReference type="EMBL" id="JAAZON010000126">
    <property type="protein sequence ID" value="NMC62163.1"/>
    <property type="molecule type" value="Genomic_DNA"/>
</dbReference>
<evidence type="ECO:0000313" key="2">
    <source>
        <dbReference type="Proteomes" id="UP000524246"/>
    </source>
</evidence>
<reference evidence="1 2" key="1">
    <citation type="journal article" date="2020" name="Biotechnol. Biofuels">
        <title>New insights from the biogas microbiome by comprehensive genome-resolved metagenomics of nearly 1600 species originating from multiple anaerobic digesters.</title>
        <authorList>
            <person name="Campanaro S."/>
            <person name="Treu L."/>
            <person name="Rodriguez-R L.M."/>
            <person name="Kovalovszki A."/>
            <person name="Ziels R.M."/>
            <person name="Maus I."/>
            <person name="Zhu X."/>
            <person name="Kougias P.G."/>
            <person name="Basile A."/>
            <person name="Luo G."/>
            <person name="Schluter A."/>
            <person name="Konstantinidis K.T."/>
            <person name="Angelidaki I."/>
        </authorList>
    </citation>
    <scope>NUCLEOTIDE SEQUENCE [LARGE SCALE GENOMIC DNA]</scope>
    <source>
        <strain evidence="1">AS27yjCOA_65</strain>
    </source>
</reference>
<dbReference type="Proteomes" id="UP000524246">
    <property type="component" value="Unassembled WGS sequence"/>
</dbReference>
<comment type="caution">
    <text evidence="1">The sequence shown here is derived from an EMBL/GenBank/DDBJ whole genome shotgun (WGS) entry which is preliminary data.</text>
</comment>
<proteinExistence type="predicted"/>